<dbReference type="EMBL" id="MN739162">
    <property type="protein sequence ID" value="QHS91599.1"/>
    <property type="molecule type" value="Genomic_DNA"/>
</dbReference>
<sequence>MADKEIKTEFLEIIFAWTKGDSYPDIYTMLVLWLSKHKNEIKTQNEVTEILQRMDSDELKEIVEDVLVGMRYFNLRKEILINR</sequence>
<protein>
    <submittedName>
        <fullName evidence="1">Uncharacterized protein</fullName>
    </submittedName>
</protein>
<reference evidence="1" key="1">
    <citation type="journal article" date="2020" name="Nature">
        <title>Giant virus diversity and host interactions through global metagenomics.</title>
        <authorList>
            <person name="Schulz F."/>
            <person name="Roux S."/>
            <person name="Paez-Espino D."/>
            <person name="Jungbluth S."/>
            <person name="Walsh D.A."/>
            <person name="Denef V.J."/>
            <person name="McMahon K.D."/>
            <person name="Konstantinidis K.T."/>
            <person name="Eloe-Fadrosh E.A."/>
            <person name="Kyrpides N.C."/>
            <person name="Woyke T."/>
        </authorList>
    </citation>
    <scope>NUCLEOTIDE SEQUENCE</scope>
    <source>
        <strain evidence="1">GVMAG-M-3300013006-15</strain>
    </source>
</reference>
<dbReference type="AlphaFoldDB" id="A0A6C0BJ64"/>
<accession>A0A6C0BJ64</accession>
<proteinExistence type="predicted"/>
<name>A0A6C0BJ64_9ZZZZ</name>
<evidence type="ECO:0000313" key="1">
    <source>
        <dbReference type="EMBL" id="QHS91599.1"/>
    </source>
</evidence>
<organism evidence="1">
    <name type="scientific">viral metagenome</name>
    <dbReference type="NCBI Taxonomy" id="1070528"/>
    <lineage>
        <taxon>unclassified sequences</taxon>
        <taxon>metagenomes</taxon>
        <taxon>organismal metagenomes</taxon>
    </lineage>
</organism>